<sequence length="59" mass="6651">MSSRVYKWKGDADAAGIFKRDASAPVCEREADAEGENVTQMQETFQLRNLDNCSLIRMP</sequence>
<organism evidence="1">
    <name type="scientific">Rhizophagus irregularis (strain DAOM 181602 / DAOM 197198 / MUCL 43194)</name>
    <name type="common">Arbuscular mycorrhizal fungus</name>
    <name type="synonym">Glomus intraradices</name>
    <dbReference type="NCBI Taxonomy" id="747089"/>
    <lineage>
        <taxon>Eukaryota</taxon>
        <taxon>Fungi</taxon>
        <taxon>Fungi incertae sedis</taxon>
        <taxon>Mucoromycota</taxon>
        <taxon>Glomeromycotina</taxon>
        <taxon>Glomeromycetes</taxon>
        <taxon>Glomerales</taxon>
        <taxon>Glomeraceae</taxon>
        <taxon>Rhizophagus</taxon>
    </lineage>
</organism>
<name>U9ULQ1_RHIID</name>
<reference evidence="1" key="1">
    <citation type="submission" date="2013-07" db="EMBL/GenBank/DDBJ databases">
        <title>The genome of an arbuscular mycorrhizal fungus provides insights into the evolution of the oldest plant symbiosis.</title>
        <authorList>
            <consortium name="DOE Joint Genome Institute"/>
            <person name="Tisserant E."/>
            <person name="Malbreil M."/>
            <person name="Kuo A."/>
            <person name="Kohler A."/>
            <person name="Symeonidi A."/>
            <person name="Balestrini R."/>
            <person name="Charron P."/>
            <person name="Duensing N."/>
            <person name="Frei-dit-Frey N."/>
            <person name="Gianinazzi-Pearson V."/>
            <person name="Gilbert B."/>
            <person name="Handa Y."/>
            <person name="Hijri M."/>
            <person name="Kaul R."/>
            <person name="Kawaguchi M."/>
            <person name="Krajinski F."/>
            <person name="Lammers P."/>
            <person name="Lapierre D."/>
            <person name="Masclaux F.G."/>
            <person name="Murat C."/>
            <person name="Morin E."/>
            <person name="Ndikumana S."/>
            <person name="Pagni M."/>
            <person name="Petitpierre D."/>
            <person name="Requena N."/>
            <person name="Rosikiewicz P."/>
            <person name="Riley R."/>
            <person name="Saito K."/>
            <person name="San Clemente H."/>
            <person name="Shapiro H."/>
            <person name="van Tuinen D."/>
            <person name="Becard G."/>
            <person name="Bonfante P."/>
            <person name="Paszkowski U."/>
            <person name="Shachar-Hill Y."/>
            <person name="Young J.P."/>
            <person name="Sanders I.R."/>
            <person name="Henrissat B."/>
            <person name="Rensing S.A."/>
            <person name="Grigoriev I.V."/>
            <person name="Corradi N."/>
            <person name="Roux C."/>
            <person name="Martin F."/>
        </authorList>
    </citation>
    <scope>NUCLEOTIDE SEQUENCE</scope>
    <source>
        <strain evidence="1">DAOM 197198</strain>
    </source>
</reference>
<dbReference type="HOGENOM" id="CLU_2961943_0_0_1"/>
<dbReference type="EMBL" id="KI276502">
    <property type="protein sequence ID" value="ESA21354.1"/>
    <property type="molecule type" value="Genomic_DNA"/>
</dbReference>
<evidence type="ECO:0000313" key="1">
    <source>
        <dbReference type="EMBL" id="ESA21354.1"/>
    </source>
</evidence>
<gene>
    <name evidence="1" type="ORF">GLOINDRAFT_17558</name>
</gene>
<protein>
    <submittedName>
        <fullName evidence="1">Uncharacterized protein</fullName>
    </submittedName>
</protein>
<proteinExistence type="predicted"/>
<accession>U9ULQ1</accession>
<dbReference type="AlphaFoldDB" id="U9ULQ1"/>